<gene>
    <name evidence="14" type="ORF">ASCRUDRAFT_77713</name>
</gene>
<dbReference type="Gene3D" id="1.10.8.60">
    <property type="match status" value="1"/>
</dbReference>
<dbReference type="InterPro" id="IPR008268">
    <property type="entry name" value="Peptidase_S16_AS"/>
</dbReference>
<protein>
    <recommendedName>
        <fullName evidence="10">Lon protease homolog</fullName>
        <ecNumber evidence="10">3.4.21.-</ecNumber>
    </recommendedName>
</protein>
<evidence type="ECO:0000256" key="4">
    <source>
        <dbReference type="ARBA" id="ARBA00022801"/>
    </source>
</evidence>
<proteinExistence type="inferred from homology"/>
<feature type="active site" evidence="8">
    <location>
        <position position="1160"/>
    </location>
</feature>
<dbReference type="InterPro" id="IPR020568">
    <property type="entry name" value="Ribosomal_Su5_D2-typ_SF"/>
</dbReference>
<dbReference type="Proteomes" id="UP000095038">
    <property type="component" value="Unassembled WGS sequence"/>
</dbReference>
<name>A0A1D2VAT6_9ASCO</name>
<feature type="active site" evidence="8">
    <location>
        <position position="1203"/>
    </location>
</feature>
<dbReference type="Gene3D" id="1.20.58.1480">
    <property type="match status" value="1"/>
</dbReference>
<dbReference type="SUPFAM" id="SSF52540">
    <property type="entry name" value="P-loop containing nucleoside triphosphate hydrolases"/>
    <property type="match status" value="1"/>
</dbReference>
<dbReference type="InterPro" id="IPR046336">
    <property type="entry name" value="Lon_prtase_N_sf"/>
</dbReference>
<evidence type="ECO:0000256" key="2">
    <source>
        <dbReference type="ARBA" id="ARBA00022670"/>
    </source>
</evidence>
<evidence type="ECO:0000259" key="12">
    <source>
        <dbReference type="PROSITE" id="PS51786"/>
    </source>
</evidence>
<dbReference type="FunFam" id="1.20.5.5270:FF:000001">
    <property type="entry name" value="Lon protease homolog, mitochondrial"/>
    <property type="match status" value="1"/>
</dbReference>
<dbReference type="SUPFAM" id="SSF54211">
    <property type="entry name" value="Ribosomal protein S5 domain 2-like"/>
    <property type="match status" value="1"/>
</dbReference>
<dbReference type="Pfam" id="PF05362">
    <property type="entry name" value="Lon_C"/>
    <property type="match status" value="1"/>
</dbReference>
<accession>A0A1D2VAT6</accession>
<dbReference type="EMBL" id="KV454490">
    <property type="protein sequence ID" value="ODV58710.1"/>
    <property type="molecule type" value="Genomic_DNA"/>
</dbReference>
<comment type="catalytic activity">
    <reaction evidence="7">
        <text>Hydrolysis of proteins in presence of ATP.</text>
        <dbReference type="EC" id="3.4.21.53"/>
    </reaction>
</comment>
<dbReference type="GO" id="GO:0003697">
    <property type="term" value="F:single-stranded DNA binding"/>
    <property type="evidence" value="ECO:0007669"/>
    <property type="project" value="TreeGrafter"/>
</dbReference>
<dbReference type="Gene3D" id="3.40.50.300">
    <property type="entry name" value="P-loop containing nucleotide triphosphate hydrolases"/>
    <property type="match status" value="1"/>
</dbReference>
<evidence type="ECO:0000256" key="6">
    <source>
        <dbReference type="ARBA" id="ARBA00022840"/>
    </source>
</evidence>
<keyword evidence="3 9" id="KW-0547">Nucleotide-binding</keyword>
<evidence type="ECO:0000256" key="10">
    <source>
        <dbReference type="RuleBase" id="RU000592"/>
    </source>
</evidence>
<dbReference type="PROSITE" id="PS51787">
    <property type="entry name" value="LON_N"/>
    <property type="match status" value="1"/>
</dbReference>
<feature type="domain" description="Lon N-terminal" evidence="13">
    <location>
        <begin position="230"/>
        <end position="566"/>
    </location>
</feature>
<dbReference type="GO" id="GO:0051131">
    <property type="term" value="P:chaperone-mediated protein complex assembly"/>
    <property type="evidence" value="ECO:0007669"/>
    <property type="project" value="TreeGrafter"/>
</dbReference>
<keyword evidence="4 8" id="KW-0378">Hydrolase</keyword>
<dbReference type="SMART" id="SM00382">
    <property type="entry name" value="AAA"/>
    <property type="match status" value="1"/>
</dbReference>
<dbReference type="InParanoid" id="A0A1D2VAT6"/>
<feature type="domain" description="Lon proteolytic" evidence="12">
    <location>
        <begin position="1068"/>
        <end position="1254"/>
    </location>
</feature>
<dbReference type="PROSITE" id="PS51786">
    <property type="entry name" value="LON_PROTEOLYTIC"/>
    <property type="match status" value="1"/>
</dbReference>
<dbReference type="PANTHER" id="PTHR43718">
    <property type="entry name" value="LON PROTEASE"/>
    <property type="match status" value="1"/>
</dbReference>
<feature type="region of interest" description="Disordered" evidence="11">
    <location>
        <begin position="965"/>
        <end position="986"/>
    </location>
</feature>
<evidence type="ECO:0000256" key="8">
    <source>
        <dbReference type="PROSITE-ProRule" id="PRU01122"/>
    </source>
</evidence>
<dbReference type="FunCoup" id="A0A1D2VAT6">
    <property type="interactions" value="1002"/>
</dbReference>
<dbReference type="GO" id="GO:0005524">
    <property type="term" value="F:ATP binding"/>
    <property type="evidence" value="ECO:0007669"/>
    <property type="project" value="UniProtKB-KW"/>
</dbReference>
<dbReference type="STRING" id="1344418.A0A1D2VAT6"/>
<comment type="subcellular location">
    <subcellularLocation>
        <location evidence="1">Mitochondrion matrix</location>
    </subcellularLocation>
</comment>
<evidence type="ECO:0000259" key="13">
    <source>
        <dbReference type="PROSITE" id="PS51787"/>
    </source>
</evidence>
<dbReference type="Pfam" id="PF00004">
    <property type="entry name" value="AAA"/>
    <property type="match status" value="1"/>
</dbReference>
<reference evidence="15" key="1">
    <citation type="submission" date="2016-05" db="EMBL/GenBank/DDBJ databases">
        <title>Comparative genomics of biotechnologically important yeasts.</title>
        <authorList>
            <consortium name="DOE Joint Genome Institute"/>
            <person name="Riley R."/>
            <person name="Haridas S."/>
            <person name="Wolfe K.H."/>
            <person name="Lopes M.R."/>
            <person name="Hittinger C.T."/>
            <person name="Goker M."/>
            <person name="Salamov A."/>
            <person name="Wisecaver J."/>
            <person name="Long T.M."/>
            <person name="Aerts A.L."/>
            <person name="Barry K."/>
            <person name="Choi C."/>
            <person name="Clum A."/>
            <person name="Coughlan A.Y."/>
            <person name="Deshpande S."/>
            <person name="Douglass A.P."/>
            <person name="Hanson S.J."/>
            <person name="Klenk H.-P."/>
            <person name="Labutti K."/>
            <person name="Lapidus A."/>
            <person name="Lindquist E."/>
            <person name="Lipzen A."/>
            <person name="Meier-Kolthoff J.P."/>
            <person name="Ohm R.A."/>
            <person name="Otillar R.P."/>
            <person name="Pangilinan J."/>
            <person name="Peng Y."/>
            <person name="Rokas A."/>
            <person name="Rosa C.A."/>
            <person name="Scheuner C."/>
            <person name="Sibirny A.A."/>
            <person name="Slot J.C."/>
            <person name="Stielow J.B."/>
            <person name="Sun H."/>
            <person name="Kurtzman C.P."/>
            <person name="Blackwell M."/>
            <person name="Grigoriev I.V."/>
            <person name="Jeffries T.W."/>
        </authorList>
    </citation>
    <scope>NUCLEOTIDE SEQUENCE [LARGE SCALE GENOMIC DNA]</scope>
    <source>
        <strain evidence="15">DSM 1968</strain>
    </source>
</reference>
<dbReference type="SUPFAM" id="SSF88697">
    <property type="entry name" value="PUA domain-like"/>
    <property type="match status" value="1"/>
</dbReference>
<dbReference type="FunFam" id="3.40.50.300:FF:000021">
    <property type="entry name" value="Lon protease homolog"/>
    <property type="match status" value="1"/>
</dbReference>
<dbReference type="InterPro" id="IPR015947">
    <property type="entry name" value="PUA-like_sf"/>
</dbReference>
<dbReference type="InterPro" id="IPR027417">
    <property type="entry name" value="P-loop_NTPase"/>
</dbReference>
<evidence type="ECO:0000313" key="14">
    <source>
        <dbReference type="EMBL" id="ODV58710.1"/>
    </source>
</evidence>
<feature type="region of interest" description="Disordered" evidence="11">
    <location>
        <begin position="91"/>
        <end position="119"/>
    </location>
</feature>
<keyword evidence="15" id="KW-1185">Reference proteome</keyword>
<dbReference type="GO" id="GO:0007005">
    <property type="term" value="P:mitochondrion organization"/>
    <property type="evidence" value="ECO:0007669"/>
    <property type="project" value="TreeGrafter"/>
</dbReference>
<dbReference type="GO" id="GO:0141164">
    <property type="term" value="P:mitochondrial protein quality control"/>
    <property type="evidence" value="ECO:0007669"/>
    <property type="project" value="UniProtKB-ARBA"/>
</dbReference>
<keyword evidence="2 8" id="KW-0645">Protease</keyword>
<dbReference type="InterPro" id="IPR008269">
    <property type="entry name" value="Lon_proteolytic"/>
</dbReference>
<evidence type="ECO:0000256" key="11">
    <source>
        <dbReference type="SAM" id="MobiDB-lite"/>
    </source>
</evidence>
<feature type="compositionally biased region" description="Polar residues" evidence="11">
    <location>
        <begin position="157"/>
        <end position="168"/>
    </location>
</feature>
<comment type="similarity">
    <text evidence="8 9">Belongs to the peptidase S16 family.</text>
</comment>
<dbReference type="GO" id="GO:0004252">
    <property type="term" value="F:serine-type endopeptidase activity"/>
    <property type="evidence" value="ECO:0007669"/>
    <property type="project" value="UniProtKB-UniRule"/>
</dbReference>
<dbReference type="PROSITE" id="PS01046">
    <property type="entry name" value="LON_SER"/>
    <property type="match status" value="1"/>
</dbReference>
<dbReference type="InterPro" id="IPR027065">
    <property type="entry name" value="Lon_Prtase"/>
</dbReference>
<dbReference type="GO" id="GO:0004176">
    <property type="term" value="F:ATP-dependent peptidase activity"/>
    <property type="evidence" value="ECO:0007669"/>
    <property type="project" value="UniProtKB-UniRule"/>
</dbReference>
<dbReference type="EC" id="3.4.21.-" evidence="10"/>
<dbReference type="InterPro" id="IPR054594">
    <property type="entry name" value="Lon_lid"/>
</dbReference>
<dbReference type="RefSeq" id="XP_020045017.1">
    <property type="nucleotide sequence ID" value="XM_020193974.1"/>
</dbReference>
<dbReference type="InterPro" id="IPR003593">
    <property type="entry name" value="AAA+_ATPase"/>
</dbReference>
<dbReference type="GO" id="GO:0005759">
    <property type="term" value="C:mitochondrial matrix"/>
    <property type="evidence" value="ECO:0007669"/>
    <property type="project" value="UniProtKB-SubCell"/>
</dbReference>
<keyword evidence="5 8" id="KW-0720">Serine protease</keyword>
<evidence type="ECO:0000256" key="1">
    <source>
        <dbReference type="ARBA" id="ARBA00004305"/>
    </source>
</evidence>
<dbReference type="Gene3D" id="1.20.5.5270">
    <property type="match status" value="1"/>
</dbReference>
<evidence type="ECO:0000313" key="15">
    <source>
        <dbReference type="Proteomes" id="UP000095038"/>
    </source>
</evidence>
<dbReference type="PANTHER" id="PTHR43718:SF2">
    <property type="entry name" value="LON PROTEASE HOMOLOG, MITOCHONDRIAL"/>
    <property type="match status" value="1"/>
</dbReference>
<dbReference type="InterPro" id="IPR003959">
    <property type="entry name" value="ATPase_AAA_core"/>
</dbReference>
<dbReference type="GeneID" id="30967610"/>
<feature type="compositionally biased region" description="Low complexity" evidence="11">
    <location>
        <begin position="181"/>
        <end position="222"/>
    </location>
</feature>
<dbReference type="CDD" id="cd19500">
    <property type="entry name" value="RecA-like_Lon"/>
    <property type="match status" value="1"/>
</dbReference>
<feature type="compositionally biased region" description="Basic and acidic residues" evidence="11">
    <location>
        <begin position="110"/>
        <end position="119"/>
    </location>
</feature>
<feature type="region of interest" description="Disordered" evidence="11">
    <location>
        <begin position="157"/>
        <end position="222"/>
    </location>
</feature>
<dbReference type="InterPro" id="IPR004815">
    <property type="entry name" value="Lon_bac/euk-typ"/>
</dbReference>
<dbReference type="Gene3D" id="3.30.230.10">
    <property type="match status" value="1"/>
</dbReference>
<dbReference type="SMART" id="SM00464">
    <property type="entry name" value="LON"/>
    <property type="match status" value="1"/>
</dbReference>
<dbReference type="OrthoDB" id="2411602at2759"/>
<dbReference type="NCBIfam" id="TIGR00763">
    <property type="entry name" value="lon"/>
    <property type="match status" value="1"/>
</dbReference>
<evidence type="ECO:0000256" key="3">
    <source>
        <dbReference type="ARBA" id="ARBA00022741"/>
    </source>
</evidence>
<dbReference type="FunFam" id="3.30.230.10:FF:000015">
    <property type="entry name" value="Lon protease homolog, mitochondrial"/>
    <property type="match status" value="1"/>
</dbReference>
<keyword evidence="6 9" id="KW-0067">ATP-binding</keyword>
<dbReference type="Pfam" id="PF22667">
    <property type="entry name" value="Lon_lid"/>
    <property type="match status" value="1"/>
</dbReference>
<dbReference type="Pfam" id="PF02190">
    <property type="entry name" value="LON_substr_bdg"/>
    <property type="match status" value="1"/>
</dbReference>
<evidence type="ECO:0000256" key="7">
    <source>
        <dbReference type="ARBA" id="ARBA00050665"/>
    </source>
</evidence>
<dbReference type="Gene3D" id="2.30.130.40">
    <property type="entry name" value="LON domain-like"/>
    <property type="match status" value="1"/>
</dbReference>
<organism evidence="14 15">
    <name type="scientific">Ascoidea rubescens DSM 1968</name>
    <dbReference type="NCBI Taxonomy" id="1344418"/>
    <lineage>
        <taxon>Eukaryota</taxon>
        <taxon>Fungi</taxon>
        <taxon>Dikarya</taxon>
        <taxon>Ascomycota</taxon>
        <taxon>Saccharomycotina</taxon>
        <taxon>Saccharomycetes</taxon>
        <taxon>Ascoideaceae</taxon>
        <taxon>Ascoidea</taxon>
    </lineage>
</organism>
<sequence>MFTTKNCSHKNSLILNKLLSSRFTSRFSSTLNLALSKDSNCINLNNPNYNYNQSNKLLLQSYYTTKNSQNVVNSNHSSLINRFKSNQLSNLKLDNRNNDNIPNDNDNDNDIDHDNDIVKDSHNNIKNHIEIENNPEIDNLDIEKNIENHIKDQINDQIQKSINPTNNIKKGPGRPKKNIENNSNISTTLTSNSSSTASTPDSSSSSPSSPSSSSSNDNNSNSSFDIYPQMLAVPIDGRPLLPGSYTTIIITDPKVIDAVQEIQQRKKPYITLFSFRKNSYDNNSSTFVNNNNTSQRMNNSLASNNNNIFNALANNLTNNSGNNNNNSNIDLSKDTINSSDEIYHIGTVAKITQIIYSNHSQCQLILYINARVRLNNLFPIKTLNQIELQKFDTLKLIENQVIKDLKKEGKSLKKLDQSSNIVDKSSIHLTGIEDHNNNFIDEKKKRILKKLDELEIENPSRFLSNYPVSLVSVSPLKDFEFNSNSPLIRAYINQIVKAIEEISIFSPNRHTNLFVNSSELRNEPGRFADTIGNLVSGDKTEIQDILETLDIYERLKKVLILLTYEITVANNELEINRKMRAIMESNFNKKPISMKRSSSNDPEVPADEKTNLIEKFRKRLEKLTVPEAVQKVIDEEQQKLKLTDSSSSEFGLIRNYLEWLTQIPWGVTTPDEFNIKSAITSLDKDHYGLKSVKDRILEFIAVGKLLGSVDGKIICLVGPPGVGKTSVGKSIAKALNRKFARFSVGGLYDVAEIKGHRRTYVGALPGKIVQSLKQTQSQNPLILIDEIDKLGYSNSHGDPSAALLEVLDPQQNNAFLDTYLDLPVDLSKILFVCTANTLSTIPPALLDRMEVIQLSGYIAEEKIQIAKDYLDPIAKKEAGLENANVKLTEDAIRTIVNHYCRENGVRNLKKQIEKIYRKSALNIVKEIEPEIEPETELVEETVEKSEVKAVDEEVNEGGIEKIDFDRETIENNKNEHNTETNSLKDKILGESSSLSFSGGDGTSAAYQAQSQDAVKIESSVKSENKANEKEETTSRLLVPDSVKVEINNDNLKDYVGPIKYLKDRIYDVTPPGVVMGLAWTEVTGCALYVESILELKLDKNSRPCLEKTGYLGDVMKESSQIAYSFSRMFLNSKFPENRFFERAAIHLHCPQGGISKDGPSAGITMVSSLLSLALNQSLAPTVAMTGEITLTGKVLPIGGLKEKVIAAKNSGAITIVFPKDNLGDWAEIPEIVRNGLEPCPVDWYSDVFDKIFPADTITSGNDVWKKEFELIDQEEKADKLSSINASASN</sequence>
<dbReference type="PRINTS" id="PR00830">
    <property type="entry name" value="ENDOLAPTASE"/>
</dbReference>
<dbReference type="InterPro" id="IPR003111">
    <property type="entry name" value="Lon_prtase_N"/>
</dbReference>
<evidence type="ECO:0000256" key="5">
    <source>
        <dbReference type="ARBA" id="ARBA00022825"/>
    </source>
</evidence>
<dbReference type="InterPro" id="IPR014721">
    <property type="entry name" value="Ribsml_uS5_D2-typ_fold_subgr"/>
</dbReference>
<evidence type="ECO:0000256" key="9">
    <source>
        <dbReference type="RuleBase" id="RU000591"/>
    </source>
</evidence>
<dbReference type="GO" id="GO:0016887">
    <property type="term" value="F:ATP hydrolysis activity"/>
    <property type="evidence" value="ECO:0007669"/>
    <property type="project" value="InterPro"/>
</dbReference>